<evidence type="ECO:0000256" key="1">
    <source>
        <dbReference type="SAM" id="MobiDB-lite"/>
    </source>
</evidence>
<dbReference type="InterPro" id="IPR011990">
    <property type="entry name" value="TPR-like_helical_dom_sf"/>
</dbReference>
<gene>
    <name evidence="2" type="ORF">S01H1_09528</name>
</gene>
<protein>
    <submittedName>
        <fullName evidence="2">Uncharacterized protein</fullName>
    </submittedName>
</protein>
<dbReference type="Gene3D" id="1.25.40.10">
    <property type="entry name" value="Tetratricopeptide repeat domain"/>
    <property type="match status" value="1"/>
</dbReference>
<organism evidence="2">
    <name type="scientific">marine sediment metagenome</name>
    <dbReference type="NCBI Taxonomy" id="412755"/>
    <lineage>
        <taxon>unclassified sequences</taxon>
        <taxon>metagenomes</taxon>
        <taxon>ecological metagenomes</taxon>
    </lineage>
</organism>
<feature type="region of interest" description="Disordered" evidence="1">
    <location>
        <begin position="55"/>
        <end position="118"/>
    </location>
</feature>
<dbReference type="SUPFAM" id="SSF48452">
    <property type="entry name" value="TPR-like"/>
    <property type="match status" value="1"/>
</dbReference>
<dbReference type="EMBL" id="BARS01004869">
    <property type="protein sequence ID" value="GAF84292.1"/>
    <property type="molecule type" value="Genomic_DNA"/>
</dbReference>
<feature type="compositionally biased region" description="Low complexity" evidence="1">
    <location>
        <begin position="86"/>
        <end position="104"/>
    </location>
</feature>
<name>X0T7X1_9ZZZZ</name>
<proteinExistence type="predicted"/>
<reference evidence="2" key="1">
    <citation type="journal article" date="2014" name="Front. Microbiol.">
        <title>High frequency of phylogenetically diverse reductive dehalogenase-homologous genes in deep subseafloor sedimentary metagenomes.</title>
        <authorList>
            <person name="Kawai M."/>
            <person name="Futagami T."/>
            <person name="Toyoda A."/>
            <person name="Takaki Y."/>
            <person name="Nishi S."/>
            <person name="Hori S."/>
            <person name="Arai W."/>
            <person name="Tsubouchi T."/>
            <person name="Morono Y."/>
            <person name="Uchiyama I."/>
            <person name="Ito T."/>
            <person name="Fujiyama A."/>
            <person name="Inagaki F."/>
            <person name="Takami H."/>
        </authorList>
    </citation>
    <scope>NUCLEOTIDE SEQUENCE</scope>
    <source>
        <strain evidence="2">Expedition CK06-06</strain>
    </source>
</reference>
<evidence type="ECO:0000313" key="2">
    <source>
        <dbReference type="EMBL" id="GAF84292.1"/>
    </source>
</evidence>
<feature type="compositionally biased region" description="Polar residues" evidence="1">
    <location>
        <begin position="55"/>
        <end position="65"/>
    </location>
</feature>
<accession>X0T7X1</accession>
<comment type="caution">
    <text evidence="2">The sequence shown here is derived from an EMBL/GenBank/DDBJ whole genome shotgun (WGS) entry which is preliminary data.</text>
</comment>
<dbReference type="AlphaFoldDB" id="X0T7X1"/>
<sequence>KRYGAAIEQFQTALVKDPQDWHCRNSLAAIYMIFYLRNPTQDRLREQALEEWHQSLESNPNQPAIRTQIARWSEPIQPPEPREAPSEASPSPEEPAEASSAESSEAPDEPLPDMGPIQ</sequence>
<feature type="non-terminal residue" evidence="2">
    <location>
        <position position="1"/>
    </location>
</feature>